<gene>
    <name evidence="6" type="ORF">FRX31_030293</name>
</gene>
<comment type="caution">
    <text evidence="6">The sequence shown here is derived from an EMBL/GenBank/DDBJ whole genome shotgun (WGS) entry which is preliminary data.</text>
</comment>
<evidence type="ECO:0000256" key="2">
    <source>
        <dbReference type="ARBA" id="ARBA00022676"/>
    </source>
</evidence>
<dbReference type="EC" id="2.4.1.-" evidence="5"/>
<evidence type="ECO:0000313" key="7">
    <source>
        <dbReference type="Proteomes" id="UP000554482"/>
    </source>
</evidence>
<keyword evidence="7" id="KW-1185">Reference proteome</keyword>
<evidence type="ECO:0000256" key="1">
    <source>
        <dbReference type="ARBA" id="ARBA00009995"/>
    </source>
</evidence>
<accession>A0A7J6V7E0</accession>
<evidence type="ECO:0000256" key="5">
    <source>
        <dbReference type="RuleBase" id="RU362057"/>
    </source>
</evidence>
<organism evidence="6 7">
    <name type="scientific">Thalictrum thalictroides</name>
    <name type="common">Rue-anemone</name>
    <name type="synonym">Anemone thalictroides</name>
    <dbReference type="NCBI Taxonomy" id="46969"/>
    <lineage>
        <taxon>Eukaryota</taxon>
        <taxon>Viridiplantae</taxon>
        <taxon>Streptophyta</taxon>
        <taxon>Embryophyta</taxon>
        <taxon>Tracheophyta</taxon>
        <taxon>Spermatophyta</taxon>
        <taxon>Magnoliopsida</taxon>
        <taxon>Ranunculales</taxon>
        <taxon>Ranunculaceae</taxon>
        <taxon>Thalictroideae</taxon>
        <taxon>Thalictrum</taxon>
    </lineage>
</organism>
<dbReference type="InterPro" id="IPR035595">
    <property type="entry name" value="UDP_glycos_trans_CS"/>
</dbReference>
<reference evidence="6 7" key="1">
    <citation type="submission" date="2020-06" db="EMBL/GenBank/DDBJ databases">
        <title>Transcriptomic and genomic resources for Thalictrum thalictroides and T. hernandezii: Facilitating candidate gene discovery in an emerging model plant lineage.</title>
        <authorList>
            <person name="Arias T."/>
            <person name="Riano-Pachon D.M."/>
            <person name="Di Stilio V.S."/>
        </authorList>
    </citation>
    <scope>NUCLEOTIDE SEQUENCE [LARGE SCALE GENOMIC DNA]</scope>
    <source>
        <strain evidence="7">cv. WT478/WT964</strain>
        <tissue evidence="6">Leaves</tissue>
    </source>
</reference>
<dbReference type="CDD" id="cd03784">
    <property type="entry name" value="GT1_Gtf-like"/>
    <property type="match status" value="1"/>
</dbReference>
<dbReference type="SUPFAM" id="SSF53756">
    <property type="entry name" value="UDP-Glycosyltransferase/glycogen phosphorylase"/>
    <property type="match status" value="1"/>
</dbReference>
<dbReference type="Pfam" id="PF00201">
    <property type="entry name" value="UDPGT"/>
    <property type="match status" value="1"/>
</dbReference>
<dbReference type="EMBL" id="JABWDY010037798">
    <property type="protein sequence ID" value="KAF5180120.1"/>
    <property type="molecule type" value="Genomic_DNA"/>
</dbReference>
<evidence type="ECO:0000256" key="4">
    <source>
        <dbReference type="RuleBase" id="RU003718"/>
    </source>
</evidence>
<dbReference type="Gene3D" id="3.40.50.2000">
    <property type="entry name" value="Glycogen Phosphorylase B"/>
    <property type="match status" value="3"/>
</dbReference>
<dbReference type="OrthoDB" id="5835829at2759"/>
<keyword evidence="3 4" id="KW-0808">Transferase</keyword>
<evidence type="ECO:0000256" key="3">
    <source>
        <dbReference type="ARBA" id="ARBA00022679"/>
    </source>
</evidence>
<sequence>METFSDAKKPHAVCIPLPYQSHINSMLKLAKILHFKGFHITFVNTEFNQQQLLLSRGSDSLKCLPDDFQFKTIPDCRPPADVTNGLALLDTITSNGLFLVRNLIAELNEASLKSSANHPSVSCIVADSIMSCTLDAAEELGIPRVILWPMSASCLMTYLHHQIIFDKLALAAKDKSYLTNEYLDMPMDFIPGLRDMRLKDLPSFFWDGNADLQSLLSQQVQKASKASAVIISTFDALESEVLDAMKPLLPPIYTLGPLQLFEEQIPNEHLRSFGTNLYKENIDCLEWLDSKEPNSVVYVSFGSSTIMSKEQVIEFAWGLANCKHPFLWIIKPDLVYGEDVTLPPEFKDETADRSMILDWCPQEKVLCHSSIGGFLTHSGWGSTMDTIRGGVPIISLPFIADNSTNCWKACVHWGIGMEIDKNVKTDDDVERPVRELVEIEKGRGINKVARNVKRDEIEGLVRELMEGEKGKGMKKKAMEWKTSAEKATKPGGSSYVNLDKVVKDVLLQA</sequence>
<dbReference type="PANTHER" id="PTHR11926:SF1516">
    <property type="entry name" value="GLYCOSYLTRANSFERASE"/>
    <property type="match status" value="1"/>
</dbReference>
<dbReference type="InterPro" id="IPR002213">
    <property type="entry name" value="UDP_glucos_trans"/>
</dbReference>
<evidence type="ECO:0000313" key="6">
    <source>
        <dbReference type="EMBL" id="KAF5180120.1"/>
    </source>
</evidence>
<protein>
    <recommendedName>
        <fullName evidence="5">Glycosyltransferase</fullName>
        <ecNumber evidence="5">2.4.1.-</ecNumber>
    </recommendedName>
</protein>
<dbReference type="GO" id="GO:0080043">
    <property type="term" value="F:quercetin 3-O-glucosyltransferase activity"/>
    <property type="evidence" value="ECO:0007669"/>
    <property type="project" value="TreeGrafter"/>
</dbReference>
<dbReference type="FunFam" id="3.40.50.2000:FF:000056">
    <property type="entry name" value="Glycosyltransferase"/>
    <property type="match status" value="1"/>
</dbReference>
<dbReference type="FunFam" id="3.40.50.2000:FF:000065">
    <property type="entry name" value="Glycosyltransferase"/>
    <property type="match status" value="1"/>
</dbReference>
<dbReference type="PROSITE" id="PS00375">
    <property type="entry name" value="UDPGT"/>
    <property type="match status" value="1"/>
</dbReference>
<proteinExistence type="inferred from homology"/>
<keyword evidence="2 4" id="KW-0328">Glycosyltransferase</keyword>
<dbReference type="AlphaFoldDB" id="A0A7J6V7E0"/>
<name>A0A7J6V7E0_THATH</name>
<dbReference type="GO" id="GO:0080044">
    <property type="term" value="F:quercetin 7-O-glucosyltransferase activity"/>
    <property type="evidence" value="ECO:0007669"/>
    <property type="project" value="TreeGrafter"/>
</dbReference>
<dbReference type="Proteomes" id="UP000554482">
    <property type="component" value="Unassembled WGS sequence"/>
</dbReference>
<dbReference type="PANTHER" id="PTHR11926">
    <property type="entry name" value="GLUCOSYL/GLUCURONOSYL TRANSFERASES"/>
    <property type="match status" value="1"/>
</dbReference>
<comment type="similarity">
    <text evidence="1 4">Belongs to the UDP-glycosyltransferase family.</text>
</comment>